<reference evidence="2" key="1">
    <citation type="submission" date="2017-06" db="EMBL/GenBank/DDBJ databases">
        <title>Genome analysis of Fimbriiglobus ruber SP5, the first member of the order Planctomycetales with confirmed chitinolytic capability.</title>
        <authorList>
            <person name="Ravin N.V."/>
            <person name="Rakitin A.L."/>
            <person name="Ivanova A.A."/>
            <person name="Beletsky A.V."/>
            <person name="Kulichevskaya I.S."/>
            <person name="Mardanov A.V."/>
            <person name="Dedysh S.N."/>
        </authorList>
    </citation>
    <scope>NUCLEOTIDE SEQUENCE [LARGE SCALE GENOMIC DNA]</scope>
    <source>
        <strain evidence="2">SP5</strain>
    </source>
</reference>
<proteinExistence type="predicted"/>
<accession>A0A225DIY3</accession>
<organism evidence="1 2">
    <name type="scientific">Fimbriiglobus ruber</name>
    <dbReference type="NCBI Taxonomy" id="1908690"/>
    <lineage>
        <taxon>Bacteria</taxon>
        <taxon>Pseudomonadati</taxon>
        <taxon>Planctomycetota</taxon>
        <taxon>Planctomycetia</taxon>
        <taxon>Gemmatales</taxon>
        <taxon>Gemmataceae</taxon>
        <taxon>Fimbriiglobus</taxon>
    </lineage>
</organism>
<dbReference type="Proteomes" id="UP000214646">
    <property type="component" value="Unassembled WGS sequence"/>
</dbReference>
<comment type="caution">
    <text evidence="1">The sequence shown here is derived from an EMBL/GenBank/DDBJ whole genome shotgun (WGS) entry which is preliminary data.</text>
</comment>
<name>A0A225DIY3_9BACT</name>
<dbReference type="EMBL" id="NIDE01000017">
    <property type="protein sequence ID" value="OWK36077.1"/>
    <property type="molecule type" value="Genomic_DNA"/>
</dbReference>
<dbReference type="AlphaFoldDB" id="A0A225DIY3"/>
<protein>
    <submittedName>
        <fullName evidence="1">Uncharacterized protein</fullName>
    </submittedName>
</protein>
<sequence>MGVGFLAFVALLVLAGGAAALIAILALNDTPELAGPPEPAKPIVVPVHPPQAVKP</sequence>
<keyword evidence="2" id="KW-1185">Reference proteome</keyword>
<evidence type="ECO:0000313" key="1">
    <source>
        <dbReference type="EMBL" id="OWK36077.1"/>
    </source>
</evidence>
<gene>
    <name evidence="1" type="ORF">FRUB_08640</name>
</gene>
<evidence type="ECO:0000313" key="2">
    <source>
        <dbReference type="Proteomes" id="UP000214646"/>
    </source>
</evidence>